<dbReference type="Gene3D" id="1.25.40.10">
    <property type="entry name" value="Tetratricopeptide repeat domain"/>
    <property type="match status" value="1"/>
</dbReference>
<feature type="signal peptide" evidence="8">
    <location>
        <begin position="1"/>
        <end position="28"/>
    </location>
</feature>
<evidence type="ECO:0000256" key="2">
    <source>
        <dbReference type="ARBA" id="ARBA00022960"/>
    </source>
</evidence>
<gene>
    <name evidence="9" type="ORF">GCM10007414_06810</name>
</gene>
<evidence type="ECO:0000256" key="3">
    <source>
        <dbReference type="ARBA" id="ARBA00022984"/>
    </source>
</evidence>
<comment type="caution">
    <text evidence="9">The sequence shown here is derived from an EMBL/GenBank/DDBJ whole genome shotgun (WGS) entry which is preliminary data.</text>
</comment>
<evidence type="ECO:0000313" key="9">
    <source>
        <dbReference type="EMBL" id="GGA96498.1"/>
    </source>
</evidence>
<accession>A0ABQ1HZS8</accession>
<evidence type="ECO:0000256" key="6">
    <source>
        <dbReference type="ARBA" id="ARBA00023237"/>
    </source>
</evidence>
<protein>
    <submittedName>
        <fullName evidence="9">Penicillin-binding protein activator</fullName>
    </submittedName>
</protein>
<keyword evidence="5" id="KW-0564">Palmitate</keyword>
<dbReference type="PROSITE" id="PS51257">
    <property type="entry name" value="PROKAR_LIPOPROTEIN"/>
    <property type="match status" value="1"/>
</dbReference>
<keyword evidence="2" id="KW-0133">Cell shape</keyword>
<dbReference type="InterPro" id="IPR028082">
    <property type="entry name" value="Peripla_BP_I"/>
</dbReference>
<evidence type="ECO:0000256" key="5">
    <source>
        <dbReference type="ARBA" id="ARBA00023139"/>
    </source>
</evidence>
<dbReference type="InterPro" id="IPR007443">
    <property type="entry name" value="LpoA"/>
</dbReference>
<keyword evidence="10" id="KW-1185">Reference proteome</keyword>
<evidence type="ECO:0000256" key="4">
    <source>
        <dbReference type="ARBA" id="ARBA00023136"/>
    </source>
</evidence>
<keyword evidence="7" id="KW-0449">Lipoprotein</keyword>
<dbReference type="Gene3D" id="1.25.40.650">
    <property type="match status" value="1"/>
</dbReference>
<keyword evidence="3" id="KW-0573">Peptidoglycan synthesis</keyword>
<keyword evidence="6" id="KW-0998">Cell outer membrane</keyword>
<proteinExistence type="predicted"/>
<dbReference type="CDD" id="cd06339">
    <property type="entry name" value="PBP1_YraM_LppC_lipoprotein-like"/>
    <property type="match status" value="1"/>
</dbReference>
<dbReference type="Proteomes" id="UP000651977">
    <property type="component" value="Unassembled WGS sequence"/>
</dbReference>
<feature type="chain" id="PRO_5045086992" evidence="8">
    <location>
        <begin position="29"/>
        <end position="622"/>
    </location>
</feature>
<evidence type="ECO:0000256" key="7">
    <source>
        <dbReference type="ARBA" id="ARBA00023288"/>
    </source>
</evidence>
<keyword evidence="1 8" id="KW-0732">Signal</keyword>
<organism evidence="9 10">
    <name type="scientific">Agarivorans gilvus</name>
    <dbReference type="NCBI Taxonomy" id="680279"/>
    <lineage>
        <taxon>Bacteria</taxon>
        <taxon>Pseudomonadati</taxon>
        <taxon>Pseudomonadota</taxon>
        <taxon>Gammaproteobacteria</taxon>
        <taxon>Alteromonadales</taxon>
        <taxon>Alteromonadaceae</taxon>
        <taxon>Agarivorans</taxon>
    </lineage>
</organism>
<reference evidence="10" key="1">
    <citation type="journal article" date="2019" name="Int. J. Syst. Evol. Microbiol.">
        <title>The Global Catalogue of Microorganisms (GCM) 10K type strain sequencing project: providing services to taxonomists for standard genome sequencing and annotation.</title>
        <authorList>
            <consortium name="The Broad Institute Genomics Platform"/>
            <consortium name="The Broad Institute Genome Sequencing Center for Infectious Disease"/>
            <person name="Wu L."/>
            <person name="Ma J."/>
        </authorList>
    </citation>
    <scope>NUCLEOTIDE SEQUENCE [LARGE SCALE GENOMIC DNA]</scope>
    <source>
        <strain evidence="10">CGMCC 1.10131</strain>
    </source>
</reference>
<dbReference type="Pfam" id="PF04348">
    <property type="entry name" value="LppC"/>
    <property type="match status" value="1"/>
</dbReference>
<name>A0ABQ1HZS8_9ALTE</name>
<dbReference type="PANTHER" id="PTHR38038">
    <property type="entry name" value="PENICILLIN-BINDING PROTEIN ACTIVATOR LPOA"/>
    <property type="match status" value="1"/>
</dbReference>
<sequence length="622" mass="69516">MVLTLKHNLNSALRYLCLSLVLILAACSSGPTKPPIVAIDLPSIAIAPEHNAEFFLDQASIAPPEQQFDWELLAAKAYYQQGMTQAAEAVLDNLSAQASNSQQAGISLVRAYGLQLNGHVNAALQLLDFDPIWNLPNDYWLSYYQTRAALYQQQNNPLAAAGALIELNNYLDEAQLADNHQQIWQQLKPLSSFTLRSFQQPGNALRNGWLEIVAISNEPKSSPEKLIAKLQLWKQDYPRHPALDYVGGNLAKALSISPYQPNKIAVLLPLSGKYKSNGLAIKDGLISAYLDQQKTAATSGELLFYDTEAQGIESLYPQFEQDGIDFIVGPLLKSELKKLLDLAPSIPLLALNDVATTAQNEQFFFPLSPEDEAKQAAQFMAQREEQSPLLLVPQNNLGKRMADAFIEEWQLNSEVPVDVVNYANRNDLQAAIRQLLHTDLSQQRLNQFKQIIGHDVESELRSRRDANALYLVGDNTETKLIKAFIDVTISPFANTPRLYASSRSYDKNDETSENELEGLYVSEMPWILDQQSVNAIRHQQLWPSSSDTQKRLYGLGYDAFLLIPQLAQMRGYSDYQLSGLTGRLSVDQQGVISRKLTWTQFHNGQLLPLEIQAETVQQSDAE</sequence>
<dbReference type="SUPFAM" id="SSF53822">
    <property type="entry name" value="Periplasmic binding protein-like I"/>
    <property type="match status" value="1"/>
</dbReference>
<dbReference type="InterPro" id="IPR011990">
    <property type="entry name" value="TPR-like_helical_dom_sf"/>
</dbReference>
<dbReference type="Gene3D" id="3.40.50.2300">
    <property type="match status" value="2"/>
</dbReference>
<evidence type="ECO:0000256" key="8">
    <source>
        <dbReference type="SAM" id="SignalP"/>
    </source>
</evidence>
<dbReference type="EMBL" id="BMDY01000003">
    <property type="protein sequence ID" value="GGA96498.1"/>
    <property type="molecule type" value="Genomic_DNA"/>
</dbReference>
<evidence type="ECO:0000313" key="10">
    <source>
        <dbReference type="Proteomes" id="UP000651977"/>
    </source>
</evidence>
<evidence type="ECO:0000256" key="1">
    <source>
        <dbReference type="ARBA" id="ARBA00022729"/>
    </source>
</evidence>
<dbReference type="PANTHER" id="PTHR38038:SF1">
    <property type="entry name" value="PENICILLIN-BINDING PROTEIN ACTIVATOR LPOA"/>
    <property type="match status" value="1"/>
</dbReference>
<keyword evidence="4" id="KW-0472">Membrane</keyword>